<organism evidence="1 2">
    <name type="scientific">Bordetella avium (strain 197N)</name>
    <dbReference type="NCBI Taxonomy" id="360910"/>
    <lineage>
        <taxon>Bacteria</taxon>
        <taxon>Pseudomonadati</taxon>
        <taxon>Pseudomonadota</taxon>
        <taxon>Betaproteobacteria</taxon>
        <taxon>Burkholderiales</taxon>
        <taxon>Alcaligenaceae</taxon>
        <taxon>Bordetella</taxon>
    </lineage>
</organism>
<dbReference type="GeneID" id="92935958"/>
<dbReference type="AlphaFoldDB" id="Q2KWA1"/>
<name>Q2KWA1_BORA1</name>
<dbReference type="HOGENOM" id="CLU_2217955_0_0_4"/>
<gene>
    <name evidence="1" type="ordered locus">BAV0852</name>
</gene>
<dbReference type="EMBL" id="AM167904">
    <property type="protein sequence ID" value="CAJ48463.1"/>
    <property type="molecule type" value="Genomic_DNA"/>
</dbReference>
<dbReference type="STRING" id="360910.BAV0852"/>
<proteinExistence type="predicted"/>
<keyword evidence="2" id="KW-1185">Reference proteome</keyword>
<dbReference type="Proteomes" id="UP000001977">
    <property type="component" value="Chromosome"/>
</dbReference>
<protein>
    <submittedName>
        <fullName evidence="1">Uncharacterized protein</fullName>
    </submittedName>
</protein>
<dbReference type="RefSeq" id="WP_012416544.1">
    <property type="nucleotide sequence ID" value="NC_010645.1"/>
</dbReference>
<accession>Q2KWA1</accession>
<reference evidence="1 2" key="1">
    <citation type="journal article" date="2006" name="J. Bacteriol.">
        <title>Comparison of the genome sequence of the poultry pathogen Bordetella avium with those of B. bronchiseptica, B. pertussis, and B. parapertussis reveals extensive diversity in surface structures associated with host interaction.</title>
        <authorList>
            <person name="Sebaihia M."/>
            <person name="Preston A."/>
            <person name="Maskell D.J."/>
            <person name="Kuzmiak H."/>
            <person name="Connell T.D."/>
            <person name="King N.D."/>
            <person name="Orndorff P.E."/>
            <person name="Miyamoto D.M."/>
            <person name="Thomson N.R."/>
            <person name="Harris D."/>
            <person name="Goble A."/>
            <person name="Lord A."/>
            <person name="Murphy L."/>
            <person name="Quail M.A."/>
            <person name="Rutter S."/>
            <person name="Squares R."/>
            <person name="Squares S."/>
            <person name="Woodward J."/>
            <person name="Parkhill J."/>
            <person name="Temple L.M."/>
        </authorList>
    </citation>
    <scope>NUCLEOTIDE SEQUENCE [LARGE SCALE GENOMIC DNA]</scope>
    <source>
        <strain evidence="1 2">197N</strain>
    </source>
</reference>
<dbReference type="KEGG" id="bav:BAV0852"/>
<evidence type="ECO:0000313" key="2">
    <source>
        <dbReference type="Proteomes" id="UP000001977"/>
    </source>
</evidence>
<dbReference type="OrthoDB" id="8639152at2"/>
<evidence type="ECO:0000313" key="1">
    <source>
        <dbReference type="EMBL" id="CAJ48463.1"/>
    </source>
</evidence>
<dbReference type="eggNOG" id="ENOG5033B54">
    <property type="taxonomic scope" value="Bacteria"/>
</dbReference>
<sequence>MAHRHSPVINRQVRIELLRARAAIEREALAQNIAEAGHALEPSNLIKSLLPRFSKGQTSQWLVQAYNLARRYPFVSSAASALFMRGGKRLGFLRWAGIGLAGWQLFRTWKAEQKSDES</sequence>